<feature type="transmembrane region" description="Helical" evidence="1">
    <location>
        <begin position="36"/>
        <end position="54"/>
    </location>
</feature>
<evidence type="ECO:0000313" key="2">
    <source>
        <dbReference type="EMBL" id="MBY8886088.1"/>
    </source>
</evidence>
<keyword evidence="1" id="KW-0472">Membrane</keyword>
<evidence type="ECO:0000313" key="3">
    <source>
        <dbReference type="Proteomes" id="UP001198565"/>
    </source>
</evidence>
<feature type="transmembrane region" description="Helical" evidence="1">
    <location>
        <begin position="66"/>
        <end position="91"/>
    </location>
</feature>
<name>A0ABS7QSB6_9ACTN</name>
<dbReference type="EMBL" id="JAINVZ010000008">
    <property type="protein sequence ID" value="MBY8886088.1"/>
    <property type="molecule type" value="Genomic_DNA"/>
</dbReference>
<accession>A0ABS7QSB6</accession>
<dbReference type="Proteomes" id="UP001198565">
    <property type="component" value="Unassembled WGS sequence"/>
</dbReference>
<dbReference type="InterPro" id="IPR052948">
    <property type="entry name" value="Low_temp-induced_all0457"/>
</dbReference>
<keyword evidence="1" id="KW-1133">Transmembrane helix</keyword>
<keyword evidence="1" id="KW-0812">Transmembrane</keyword>
<organism evidence="2 3">
    <name type="scientific">Streptantibioticus parmotrematis</name>
    <dbReference type="NCBI Taxonomy" id="2873249"/>
    <lineage>
        <taxon>Bacteria</taxon>
        <taxon>Bacillati</taxon>
        <taxon>Actinomycetota</taxon>
        <taxon>Actinomycetes</taxon>
        <taxon>Kitasatosporales</taxon>
        <taxon>Streptomycetaceae</taxon>
        <taxon>Streptantibioticus</taxon>
    </lineage>
</organism>
<protein>
    <submittedName>
        <fullName evidence="2">Uncharacterized protein</fullName>
    </submittedName>
</protein>
<gene>
    <name evidence="2" type="ORF">K7472_14645</name>
</gene>
<evidence type="ECO:0000256" key="1">
    <source>
        <dbReference type="SAM" id="Phobius"/>
    </source>
</evidence>
<keyword evidence="3" id="KW-1185">Reference proteome</keyword>
<dbReference type="PANTHER" id="PTHR36109">
    <property type="entry name" value="MEMBRANE PROTEIN-RELATED"/>
    <property type="match status" value="1"/>
</dbReference>
<comment type="caution">
    <text evidence="2">The sequence shown here is derived from an EMBL/GenBank/DDBJ whole genome shotgun (WGS) entry which is preliminary data.</text>
</comment>
<reference evidence="2 3" key="1">
    <citation type="submission" date="2021-08" db="EMBL/GenBank/DDBJ databases">
        <title>Streptomyces sp. PTM05 isolated from lichen.</title>
        <authorList>
            <person name="Somphong A."/>
            <person name="Phongsopitanun W."/>
            <person name="Tanasupawat S."/>
        </authorList>
    </citation>
    <scope>NUCLEOTIDE SEQUENCE [LARGE SCALE GENOMIC DNA]</scope>
    <source>
        <strain evidence="2 3">Ptm05</strain>
    </source>
</reference>
<proteinExistence type="predicted"/>
<sequence>MPAEQISIIGQDLHSETRVHGFVTTGDVAKSGARTGAWVGGLFGVPTGTALLFIPGVGPLLVLGPLAAGAVAAAEGAVGGGGIGAALGRFISKRHVPKYSRHLAEGRYLVLRHTPSSAQADAVLMRDRTAATEVDHQGDLVAAPVGTA</sequence>
<dbReference type="PANTHER" id="PTHR36109:SF2">
    <property type="entry name" value="MEMBRANE PROTEIN"/>
    <property type="match status" value="1"/>
</dbReference>